<gene>
    <name evidence="1" type="ORF">GXP70_12490</name>
</gene>
<protein>
    <submittedName>
        <fullName evidence="1">Uncharacterized protein</fullName>
    </submittedName>
</protein>
<proteinExistence type="predicted"/>
<dbReference type="Proteomes" id="UP000476064">
    <property type="component" value="Chromosome"/>
</dbReference>
<evidence type="ECO:0000313" key="2">
    <source>
        <dbReference type="Proteomes" id="UP000476064"/>
    </source>
</evidence>
<accession>A0A6C0FU48</accession>
<dbReference type="KEGG" id="plyc:GXP70_12490"/>
<sequence>MYDPIIALNVHVAMLTALESAKEKMEETKGVTQAIVKVVGSLIVSEVERSKRNMKANGMWVSEVPVRDRRYLYSLHGRRAEREVSQTDLDLHLGIVARTLEHKIDKAK</sequence>
<organism evidence="1 2">
    <name type="scientific">Paenibacillus lycopersici</name>
    <dbReference type="NCBI Taxonomy" id="2704462"/>
    <lineage>
        <taxon>Bacteria</taxon>
        <taxon>Bacillati</taxon>
        <taxon>Bacillota</taxon>
        <taxon>Bacilli</taxon>
        <taxon>Bacillales</taxon>
        <taxon>Paenibacillaceae</taxon>
        <taxon>Paenibacillus</taxon>
    </lineage>
</organism>
<keyword evidence="2" id="KW-1185">Reference proteome</keyword>
<evidence type="ECO:0000313" key="1">
    <source>
        <dbReference type="EMBL" id="QHT60678.1"/>
    </source>
</evidence>
<name>A0A6C0FU48_9BACL</name>
<dbReference type="RefSeq" id="WP_162357079.1">
    <property type="nucleotide sequence ID" value="NZ_CP048209.1"/>
</dbReference>
<dbReference type="AlphaFoldDB" id="A0A6C0FU48"/>
<reference evidence="1 2" key="1">
    <citation type="submission" date="2020-01" db="EMBL/GenBank/DDBJ databases">
        <title>Paenibacillus sp. nov., isolated from tomato rhizosphere.</title>
        <authorList>
            <person name="Weon H.-Y."/>
            <person name="Lee S.A."/>
        </authorList>
    </citation>
    <scope>NUCLEOTIDE SEQUENCE [LARGE SCALE GENOMIC DNA]</scope>
    <source>
        <strain evidence="1 2">12200R-189</strain>
    </source>
</reference>
<dbReference type="EMBL" id="CP048209">
    <property type="protein sequence ID" value="QHT60678.1"/>
    <property type="molecule type" value="Genomic_DNA"/>
</dbReference>